<accession>A0AA37LIY1</accession>
<keyword evidence="4" id="KW-0969">Cilium</keyword>
<feature type="compositionally biased region" description="Basic and acidic residues" evidence="2">
    <location>
        <begin position="54"/>
        <end position="64"/>
    </location>
</feature>
<dbReference type="PANTHER" id="PTHR37166:SF1">
    <property type="entry name" value="PROTEIN FLAG"/>
    <property type="match status" value="1"/>
</dbReference>
<proteinExistence type="predicted"/>
<keyword evidence="4" id="KW-0966">Cell projection</keyword>
<dbReference type="Proteomes" id="UP000737420">
    <property type="component" value="Unassembled WGS sequence"/>
</dbReference>
<evidence type="ECO:0000313" key="5">
    <source>
        <dbReference type="Proteomes" id="UP000737420"/>
    </source>
</evidence>
<dbReference type="Gene3D" id="3.30.160.170">
    <property type="entry name" value="FlaG-like"/>
    <property type="match status" value="1"/>
</dbReference>
<evidence type="ECO:0000313" key="4">
    <source>
        <dbReference type="EMBL" id="GJB91066.1"/>
    </source>
</evidence>
<dbReference type="InterPro" id="IPR035924">
    <property type="entry name" value="FlaG-like_sf"/>
</dbReference>
<dbReference type="Pfam" id="PF03646">
    <property type="entry name" value="FlaG"/>
    <property type="match status" value="1"/>
</dbReference>
<keyword evidence="4" id="KW-0282">Flagellum</keyword>
<reference evidence="4 5" key="1">
    <citation type="submission" date="2021-07" db="EMBL/GenBank/DDBJ databases">
        <title>Draft genome sequence of carbapenem-resistant Aeromonas spp. in Japan.</title>
        <authorList>
            <person name="Maehana S."/>
            <person name="Suzuki M."/>
            <person name="Kitasato H."/>
        </authorList>
    </citation>
    <scope>NUCLEOTIDE SEQUENCE [LARGE SCALE GENOMIC DNA]</scope>
    <source>
        <strain evidence="3">KAM348</strain>
        <strain evidence="4 5">KAM382</strain>
    </source>
</reference>
<protein>
    <submittedName>
        <fullName evidence="4">Flagellin</fullName>
    </submittedName>
</protein>
<dbReference type="Proteomes" id="UP000887009">
    <property type="component" value="Unassembled WGS sequence"/>
</dbReference>
<name>A0AA37LIY1_AERCA</name>
<evidence type="ECO:0000313" key="3">
    <source>
        <dbReference type="EMBL" id="GJA53490.1"/>
    </source>
</evidence>
<feature type="region of interest" description="Disordered" evidence="2">
    <location>
        <begin position="1"/>
        <end position="64"/>
    </location>
</feature>
<dbReference type="AlphaFoldDB" id="A0AA37LIY1"/>
<dbReference type="RefSeq" id="WP_223919536.1">
    <property type="nucleotide sequence ID" value="NZ_AP024402.1"/>
</dbReference>
<dbReference type="EMBL" id="BPOP01000007">
    <property type="protein sequence ID" value="GJB91066.1"/>
    <property type="molecule type" value="Genomic_DNA"/>
</dbReference>
<feature type="coiled-coil region" evidence="1">
    <location>
        <begin position="64"/>
        <end position="91"/>
    </location>
</feature>
<dbReference type="InterPro" id="IPR005186">
    <property type="entry name" value="FlaG"/>
</dbReference>
<dbReference type="EMBL" id="BPNL01000007">
    <property type="protein sequence ID" value="GJA53490.1"/>
    <property type="molecule type" value="Genomic_DNA"/>
</dbReference>
<organism evidence="4 5">
    <name type="scientific">Aeromonas caviae</name>
    <name type="common">Aeromonas punctata</name>
    <dbReference type="NCBI Taxonomy" id="648"/>
    <lineage>
        <taxon>Bacteria</taxon>
        <taxon>Pseudomonadati</taxon>
        <taxon>Pseudomonadota</taxon>
        <taxon>Gammaproteobacteria</taxon>
        <taxon>Aeromonadales</taxon>
        <taxon>Aeromonadaceae</taxon>
        <taxon>Aeromonas</taxon>
    </lineage>
</organism>
<dbReference type="PANTHER" id="PTHR37166">
    <property type="entry name" value="PROTEIN FLAG"/>
    <property type="match status" value="1"/>
</dbReference>
<evidence type="ECO:0000256" key="1">
    <source>
        <dbReference type="SAM" id="Coils"/>
    </source>
</evidence>
<sequence>MVNESIVMPSVTSTPTQHGGPQAAMPVSSPVVGGESQAKQASIEPAVKPSAAKPSKEPSVHAKAQELNKEKALMDKQAQELQERLDNLSKMKGWTINFSLVPEFEQPVVKVIDVETKQVIRQIPSEEMLLMNKRLQAMEQDGGNVTSLSGILFDGQV</sequence>
<comment type="caution">
    <text evidence="4">The sequence shown here is derived from an EMBL/GenBank/DDBJ whole genome shotgun (WGS) entry which is preliminary data.</text>
</comment>
<feature type="compositionally biased region" description="Polar residues" evidence="2">
    <location>
        <begin position="10"/>
        <end position="19"/>
    </location>
</feature>
<evidence type="ECO:0000256" key="2">
    <source>
        <dbReference type="SAM" id="MobiDB-lite"/>
    </source>
</evidence>
<keyword evidence="1" id="KW-0175">Coiled coil</keyword>
<gene>
    <name evidence="3" type="ORF">KAM348_09130</name>
    <name evidence="4" type="ORF">KAM382_11270</name>
</gene>
<dbReference type="SUPFAM" id="SSF160214">
    <property type="entry name" value="FlaG-like"/>
    <property type="match status" value="1"/>
</dbReference>